<comment type="caution">
    <text evidence="2">The sequence shown here is derived from an EMBL/GenBank/DDBJ whole genome shotgun (WGS) entry which is preliminary data.</text>
</comment>
<dbReference type="SUPFAM" id="SSF52540">
    <property type="entry name" value="P-loop containing nucleoside triphosphate hydrolases"/>
    <property type="match status" value="1"/>
</dbReference>
<dbReference type="PANTHER" id="PTHR40072">
    <property type="entry name" value="MOLYBDOPTERIN-GUANINE DINUCLEOTIDE BIOSYNTHESIS ADAPTER PROTEIN-RELATED"/>
    <property type="match status" value="1"/>
</dbReference>
<protein>
    <submittedName>
        <fullName evidence="2">Molybdopterin-guanine dinucleotide biosynthesis adapter protein</fullName>
    </submittedName>
</protein>
<gene>
    <name evidence="2" type="primary">mobB_7</name>
    <name evidence="2" type="ORF">GALL_363640</name>
</gene>
<sequence>MFEIPVLGICAQSSGMGKTTLITTLLPALAMHGLKVSVIKQTHAEFDVDRPGKDSHRMREAGAAQVLLSSENRWVLMTEQETDASDNRLLYMVKYLDPSLADIVLVEGFREAPIPKIEVYRPSLGKSLLADSDPHVIAIATDGETETGLPILDLNDPDAIASFVLHWLAD</sequence>
<dbReference type="InterPro" id="IPR052539">
    <property type="entry name" value="MGD_biosynthesis_adapter"/>
</dbReference>
<dbReference type="EMBL" id="MLJW01000871">
    <property type="protein sequence ID" value="OIQ81871.1"/>
    <property type="molecule type" value="Genomic_DNA"/>
</dbReference>
<dbReference type="CDD" id="cd03116">
    <property type="entry name" value="MobB"/>
    <property type="match status" value="1"/>
</dbReference>
<name>A0A1J5QPQ5_9ZZZZ</name>
<organism evidence="2">
    <name type="scientific">mine drainage metagenome</name>
    <dbReference type="NCBI Taxonomy" id="410659"/>
    <lineage>
        <taxon>unclassified sequences</taxon>
        <taxon>metagenomes</taxon>
        <taxon>ecological metagenomes</taxon>
    </lineage>
</organism>
<dbReference type="GO" id="GO:0005525">
    <property type="term" value="F:GTP binding"/>
    <property type="evidence" value="ECO:0007669"/>
    <property type="project" value="InterPro"/>
</dbReference>
<proteinExistence type="predicted"/>
<dbReference type="NCBIfam" id="TIGR00176">
    <property type="entry name" value="mobB"/>
    <property type="match status" value="1"/>
</dbReference>
<reference evidence="2" key="1">
    <citation type="submission" date="2016-10" db="EMBL/GenBank/DDBJ databases">
        <title>Sequence of Gallionella enrichment culture.</title>
        <authorList>
            <person name="Poehlein A."/>
            <person name="Muehling M."/>
            <person name="Daniel R."/>
        </authorList>
    </citation>
    <scope>NUCLEOTIDE SEQUENCE</scope>
</reference>
<dbReference type="PANTHER" id="PTHR40072:SF1">
    <property type="entry name" value="MOLYBDOPTERIN-GUANINE DINUCLEOTIDE BIOSYNTHESIS ADAPTER PROTEIN"/>
    <property type="match status" value="1"/>
</dbReference>
<evidence type="ECO:0000313" key="2">
    <source>
        <dbReference type="EMBL" id="OIQ81871.1"/>
    </source>
</evidence>
<dbReference type="Gene3D" id="3.40.50.300">
    <property type="entry name" value="P-loop containing nucleotide triphosphate hydrolases"/>
    <property type="match status" value="1"/>
</dbReference>
<dbReference type="GO" id="GO:0006777">
    <property type="term" value="P:Mo-molybdopterin cofactor biosynthetic process"/>
    <property type="evidence" value="ECO:0007669"/>
    <property type="project" value="InterPro"/>
</dbReference>
<dbReference type="Pfam" id="PF03205">
    <property type="entry name" value="MobB"/>
    <property type="match status" value="1"/>
</dbReference>
<dbReference type="AlphaFoldDB" id="A0A1J5QPQ5"/>
<dbReference type="InterPro" id="IPR004435">
    <property type="entry name" value="MobB_dom"/>
</dbReference>
<feature type="domain" description="Molybdopterin-guanine dinucleotide biosynthesis protein B (MobB)" evidence="1">
    <location>
        <begin position="6"/>
        <end position="142"/>
    </location>
</feature>
<dbReference type="Gene3D" id="2.20.25.120">
    <property type="match status" value="1"/>
</dbReference>
<evidence type="ECO:0000259" key="1">
    <source>
        <dbReference type="Pfam" id="PF03205"/>
    </source>
</evidence>
<dbReference type="InterPro" id="IPR027417">
    <property type="entry name" value="P-loop_NTPase"/>
</dbReference>
<accession>A0A1J5QPQ5</accession>